<feature type="transmembrane region" description="Helical" evidence="6">
    <location>
        <begin position="84"/>
        <end position="105"/>
    </location>
</feature>
<evidence type="ECO:0000313" key="8">
    <source>
        <dbReference type="EMBL" id="MEX0426477.1"/>
    </source>
</evidence>
<evidence type="ECO:0000256" key="2">
    <source>
        <dbReference type="ARBA" id="ARBA00022692"/>
    </source>
</evidence>
<dbReference type="RefSeq" id="WP_367991202.1">
    <property type="nucleotide sequence ID" value="NZ_JBFPJR010000003.1"/>
</dbReference>
<name>A0ABV3SU63_9ACTN</name>
<feature type="transmembrane region" description="Helical" evidence="6">
    <location>
        <begin position="117"/>
        <end position="139"/>
    </location>
</feature>
<comment type="caution">
    <text evidence="8">The sequence shown here is derived from an EMBL/GenBank/DDBJ whole genome shotgun (WGS) entry which is preliminary data.</text>
</comment>
<feature type="transmembrane region" description="Helical" evidence="6">
    <location>
        <begin position="168"/>
        <end position="189"/>
    </location>
</feature>
<feature type="transmembrane region" description="Helical" evidence="6">
    <location>
        <begin position="145"/>
        <end position="161"/>
    </location>
</feature>
<comment type="subcellular location">
    <subcellularLocation>
        <location evidence="1">Membrane</location>
        <topology evidence="1">Multi-pass membrane protein</topology>
    </subcellularLocation>
</comment>
<keyword evidence="4 6" id="KW-0472">Membrane</keyword>
<accession>A0ABV3SU63</accession>
<dbReference type="EMBL" id="JBFPJR010000003">
    <property type="protein sequence ID" value="MEX0426477.1"/>
    <property type="molecule type" value="Genomic_DNA"/>
</dbReference>
<dbReference type="Pfam" id="PF20216">
    <property type="entry name" value="DUF6576"/>
    <property type="match status" value="1"/>
</dbReference>
<feature type="compositionally biased region" description="Basic residues" evidence="5">
    <location>
        <begin position="230"/>
        <end position="242"/>
    </location>
</feature>
<feature type="domain" description="DUF6576" evidence="7">
    <location>
        <begin position="271"/>
        <end position="303"/>
    </location>
</feature>
<feature type="transmembrane region" description="Helical" evidence="6">
    <location>
        <begin position="195"/>
        <end position="212"/>
    </location>
</feature>
<evidence type="ECO:0000256" key="4">
    <source>
        <dbReference type="ARBA" id="ARBA00023136"/>
    </source>
</evidence>
<proteinExistence type="predicted"/>
<evidence type="ECO:0000256" key="6">
    <source>
        <dbReference type="SAM" id="Phobius"/>
    </source>
</evidence>
<evidence type="ECO:0000256" key="3">
    <source>
        <dbReference type="ARBA" id="ARBA00022989"/>
    </source>
</evidence>
<organism evidence="8 9">
    <name type="scientific">Nocardioides eburneus</name>
    <dbReference type="NCBI Taxonomy" id="3231482"/>
    <lineage>
        <taxon>Bacteria</taxon>
        <taxon>Bacillati</taxon>
        <taxon>Actinomycetota</taxon>
        <taxon>Actinomycetes</taxon>
        <taxon>Propionibacteriales</taxon>
        <taxon>Nocardioidaceae</taxon>
        <taxon>Nocardioides</taxon>
    </lineage>
</organism>
<feature type="region of interest" description="Disordered" evidence="5">
    <location>
        <begin position="230"/>
        <end position="309"/>
    </location>
</feature>
<keyword evidence="3 6" id="KW-1133">Transmembrane helix</keyword>
<feature type="transmembrane region" description="Helical" evidence="6">
    <location>
        <begin position="21"/>
        <end position="46"/>
    </location>
</feature>
<dbReference type="Proteomes" id="UP001556631">
    <property type="component" value="Unassembled WGS sequence"/>
</dbReference>
<sequence length="309" mass="34909">MRGRFRLTPGGRHPHEPWFHIGTLEVTTSWLVVLLSVAALIVSAVVGSGSLDYGFRGTLEYNLTAAKMRVVDDLRIWTLLTWPFAYWGVSLWDAIAIFLFWYFASDVERSVLGKKRFLWMLAIWTVLLGAVFVGLNALAGVDAELSGLSMLEIMVLLLWIAEWPTRMFFFNIPAWVVGIVIVGIQVLSYLGTRNWTLLVTFLVGIVVCGFVARQFGMLADYPWIPRLGTPRRRAPKTPKGRKRDFDPGRPTVVSGPWSPPPTTPPPAPSRDEQRMDELLDKIHESGTASLTDAEQAELRELSERRRRRS</sequence>
<reference evidence="8 9" key="1">
    <citation type="submission" date="2024-07" db="EMBL/GenBank/DDBJ databases">
        <authorList>
            <person name="Lee S."/>
            <person name="Kang M."/>
        </authorList>
    </citation>
    <scope>NUCLEOTIDE SEQUENCE [LARGE SCALE GENOMIC DNA]</scope>
    <source>
        <strain evidence="8 9">DS6</strain>
    </source>
</reference>
<keyword evidence="9" id="KW-1185">Reference proteome</keyword>
<feature type="compositionally biased region" description="Pro residues" evidence="5">
    <location>
        <begin position="257"/>
        <end position="268"/>
    </location>
</feature>
<evidence type="ECO:0000256" key="1">
    <source>
        <dbReference type="ARBA" id="ARBA00004141"/>
    </source>
</evidence>
<gene>
    <name evidence="8" type="ORF">AB3X52_02510</name>
</gene>
<evidence type="ECO:0000259" key="7">
    <source>
        <dbReference type="Pfam" id="PF20216"/>
    </source>
</evidence>
<evidence type="ECO:0000313" key="9">
    <source>
        <dbReference type="Proteomes" id="UP001556631"/>
    </source>
</evidence>
<keyword evidence="2 6" id="KW-0812">Transmembrane</keyword>
<protein>
    <submittedName>
        <fullName evidence="8">DUF6576 domain-containing protein</fullName>
    </submittedName>
</protein>
<dbReference type="InterPro" id="IPR046483">
    <property type="entry name" value="DUF6576"/>
</dbReference>
<dbReference type="SUPFAM" id="SSF144091">
    <property type="entry name" value="Rhomboid-like"/>
    <property type="match status" value="1"/>
</dbReference>
<evidence type="ECO:0000256" key="5">
    <source>
        <dbReference type="SAM" id="MobiDB-lite"/>
    </source>
</evidence>
<feature type="compositionally biased region" description="Basic and acidic residues" evidence="5">
    <location>
        <begin position="269"/>
        <end position="284"/>
    </location>
</feature>
<dbReference type="InterPro" id="IPR035952">
    <property type="entry name" value="Rhomboid-like_sf"/>
</dbReference>